<evidence type="ECO:0000313" key="2">
    <source>
        <dbReference type="Proteomes" id="UP001480595"/>
    </source>
</evidence>
<reference evidence="1 2" key="1">
    <citation type="submission" date="2023-01" db="EMBL/GenBank/DDBJ databases">
        <title>Analysis of 21 Apiospora genomes using comparative genomics revels a genus with tremendous synthesis potential of carbohydrate active enzymes and secondary metabolites.</title>
        <authorList>
            <person name="Sorensen T."/>
        </authorList>
    </citation>
    <scope>NUCLEOTIDE SEQUENCE [LARGE SCALE GENOMIC DNA]</scope>
    <source>
        <strain evidence="1 2">CBS 135458</strain>
    </source>
</reference>
<gene>
    <name evidence="1" type="ORF">PG994_006753</name>
</gene>
<proteinExistence type="predicted"/>
<keyword evidence="2" id="KW-1185">Reference proteome</keyword>
<dbReference type="GeneID" id="92091225"/>
<protein>
    <recommendedName>
        <fullName evidence="3">Ankyrin repeat protein</fullName>
    </recommendedName>
</protein>
<name>A0ABR1VG57_9PEZI</name>
<evidence type="ECO:0008006" key="3">
    <source>
        <dbReference type="Google" id="ProtNLM"/>
    </source>
</evidence>
<dbReference type="EMBL" id="JAQQWL010000006">
    <property type="protein sequence ID" value="KAK8070137.1"/>
    <property type="molecule type" value="Genomic_DNA"/>
</dbReference>
<dbReference type="Proteomes" id="UP001480595">
    <property type="component" value="Unassembled WGS sequence"/>
</dbReference>
<accession>A0ABR1VG57</accession>
<dbReference type="RefSeq" id="XP_066717431.1">
    <property type="nucleotide sequence ID" value="XM_066858162.1"/>
</dbReference>
<organism evidence="1 2">
    <name type="scientific">Apiospora phragmitis</name>
    <dbReference type="NCBI Taxonomy" id="2905665"/>
    <lineage>
        <taxon>Eukaryota</taxon>
        <taxon>Fungi</taxon>
        <taxon>Dikarya</taxon>
        <taxon>Ascomycota</taxon>
        <taxon>Pezizomycotina</taxon>
        <taxon>Sordariomycetes</taxon>
        <taxon>Xylariomycetidae</taxon>
        <taxon>Amphisphaeriales</taxon>
        <taxon>Apiosporaceae</taxon>
        <taxon>Apiospora</taxon>
    </lineage>
</organism>
<evidence type="ECO:0000313" key="1">
    <source>
        <dbReference type="EMBL" id="KAK8070137.1"/>
    </source>
</evidence>
<sequence length="204" mass="23695">MGAHTGDLRSCEPPYNIYSGHGNLWRRNSGDVAILRLLIERGADPFPTEKLEYPFTIYLNDHDDSFLEFFQALCELTVNNKTHDRYLFGMLKLACAHGRHKGVQTLRSCAPRRVDTIIRDKAVFFLQTLLAGLHRVDVDTWATHDLWYIREIDEAIDLMELILALRSVRTLTSRWRLREGRGQQRSALEFLEKLLTPPESRHPH</sequence>
<comment type="caution">
    <text evidence="1">The sequence shown here is derived from an EMBL/GenBank/DDBJ whole genome shotgun (WGS) entry which is preliminary data.</text>
</comment>